<keyword evidence="2" id="KW-1185">Reference proteome</keyword>
<name>A0A8J2L2D8_9HEXA</name>
<protein>
    <submittedName>
        <fullName evidence="1">Uncharacterized protein</fullName>
    </submittedName>
</protein>
<reference evidence="1" key="1">
    <citation type="submission" date="2021-06" db="EMBL/GenBank/DDBJ databases">
        <authorList>
            <person name="Hodson N. C."/>
            <person name="Mongue J. A."/>
            <person name="Jaron S. K."/>
        </authorList>
    </citation>
    <scope>NUCLEOTIDE SEQUENCE</scope>
</reference>
<evidence type="ECO:0000313" key="2">
    <source>
        <dbReference type="Proteomes" id="UP000708208"/>
    </source>
</evidence>
<accession>A0A8J2L2D8</accession>
<dbReference type="Proteomes" id="UP000708208">
    <property type="component" value="Unassembled WGS sequence"/>
</dbReference>
<evidence type="ECO:0000313" key="1">
    <source>
        <dbReference type="EMBL" id="CAG7826261.1"/>
    </source>
</evidence>
<dbReference type="EMBL" id="CAJVCH010539186">
    <property type="protein sequence ID" value="CAG7826261.1"/>
    <property type="molecule type" value="Genomic_DNA"/>
</dbReference>
<sequence>MPAHQFFSHARNSFDYPTDSIHFPSRAPFNHAIKIAHPTHPPPTLPEDLGAIVDQNLLYRIIKSGAKGQEA</sequence>
<organism evidence="1 2">
    <name type="scientific">Allacma fusca</name>
    <dbReference type="NCBI Taxonomy" id="39272"/>
    <lineage>
        <taxon>Eukaryota</taxon>
        <taxon>Metazoa</taxon>
        <taxon>Ecdysozoa</taxon>
        <taxon>Arthropoda</taxon>
        <taxon>Hexapoda</taxon>
        <taxon>Collembola</taxon>
        <taxon>Symphypleona</taxon>
        <taxon>Sminthuridae</taxon>
        <taxon>Allacma</taxon>
    </lineage>
</organism>
<comment type="caution">
    <text evidence="1">The sequence shown here is derived from an EMBL/GenBank/DDBJ whole genome shotgun (WGS) entry which is preliminary data.</text>
</comment>
<gene>
    <name evidence="1" type="ORF">AFUS01_LOCUS36324</name>
</gene>
<dbReference type="AlphaFoldDB" id="A0A8J2L2D8"/>
<proteinExistence type="predicted"/>